<keyword evidence="11" id="KW-0239">DNA-directed DNA polymerase</keyword>
<dbReference type="PANTHER" id="PTHR32294:SF4">
    <property type="entry name" value="ERROR-PRONE DNA POLYMERASE"/>
    <property type="match status" value="1"/>
</dbReference>
<keyword evidence="9" id="KW-0235">DNA replication</keyword>
<dbReference type="InterPro" id="IPR011708">
    <property type="entry name" value="DNA_pol3_alpha_NTPase_dom"/>
</dbReference>
<dbReference type="RefSeq" id="WP_248356442.1">
    <property type="nucleotide sequence ID" value="NZ_AP025591.1"/>
</dbReference>
<evidence type="ECO:0000256" key="11">
    <source>
        <dbReference type="ARBA" id="ARBA00022932"/>
    </source>
</evidence>
<keyword evidence="16" id="KW-1185">Reference proteome</keyword>
<dbReference type="InterPro" id="IPR004805">
    <property type="entry name" value="DnaE2/DnaE/PolC"/>
</dbReference>
<dbReference type="InterPro" id="IPR029460">
    <property type="entry name" value="DNAPol_HHH"/>
</dbReference>
<evidence type="ECO:0000313" key="16">
    <source>
        <dbReference type="Proteomes" id="UP001162891"/>
    </source>
</evidence>
<evidence type="ECO:0000256" key="3">
    <source>
        <dbReference type="ARBA" id="ARBA00012417"/>
    </source>
</evidence>
<evidence type="ECO:0000259" key="14">
    <source>
        <dbReference type="SMART" id="SM00481"/>
    </source>
</evidence>
<evidence type="ECO:0000256" key="7">
    <source>
        <dbReference type="ARBA" id="ARBA00022679"/>
    </source>
</evidence>
<evidence type="ECO:0000256" key="10">
    <source>
        <dbReference type="ARBA" id="ARBA00022763"/>
    </source>
</evidence>
<evidence type="ECO:0000256" key="9">
    <source>
        <dbReference type="ARBA" id="ARBA00022705"/>
    </source>
</evidence>
<dbReference type="SMART" id="SM00481">
    <property type="entry name" value="POLIIIAc"/>
    <property type="match status" value="1"/>
</dbReference>
<keyword evidence="6" id="KW-0963">Cytoplasm</keyword>
<sequence length="1133" mass="121871">MASSARYAELRAKSCFSFLEGASQPEELVGRAAELGLSALALADVNGLYGIVRAHAEAKRQGLPLVVGAELVVSGLVPGRASRLVLLALDREGYASLCRLTTRAHCGEGWTGAPDRREKDAVEVPLEVLADRSRGLFALYPGADGDAAGRLKDAFGRRVALAVSRHRVAGEEARVLAARAAGRRLGIPVAVTNEVHTHERRRQVLQDVLTCVRHGTTVEKAGRRLFPNAERTLKGPEEMLRLWSDFPEGLEAAAEIADQCRFRMEEIRGEHPLPPVVLDRRALAATAGVATSSPAQAAREAAPTPNHRLRTTIAPAAATEEPGGAAVGPESTRDAVVDGVKLGEAHPDATASETAVTGMALLRELVREGARWRYGGEPPEDVRRQLAKELDLVDALGYASYFLTVWDIVRFARSRGILCQGRGSAANSAVCYVLGITSIDPVRMGLLFERFISAERGEPPDIDVDFEHERREEVIQYVYERYGRERAGMVCEVITYRGKSALRDVGKALGLSLAQVDRLAKLVGAYEDLAQVGPEILAHAGLDGAASERVRLTLELARELQGFPRHLSIHVGGFVVTRRPLCETVPIEPAAMPGRTIVQWDKDDLAELDLLKVDLLGLGMLTALSRNLALLARHRPAPASPTAVPHPDSLATIPAEDPAVYDMLCQADSIGVFQVESRAQMSLAPRLKPRNFYDLVISVAIIRPGPIQGGMVHPYLRRRDGKEQVRYPYAPLEPVLAKTLGVPLFQEQAMRLAVVAAGFTPGEADELRRVMTHRRSHEKLAAMKARLVAGMAERSISGADAEQIFKQLLGFAGYGFPESHAASFALLVYASAWLKRYHPAAFACALLNSQPMGFYAPHTLVEDAKRHGVEVRGVDVGASGWESGLEGPTPGRACAPGEAPVLRVGLHAIRGLPRGVGDAVLAARAAAPFASLADLVRRARLSRAWLVRLAEAGALGALAPDRRDAIWRSLGVEADGGDLFAGLAPPEPPPVLPAATAAEEVSADFATTGLSVRGHPMAVMRPGLGSGRIRTARELVRLPDRSPVEVAGLVIVRQRPETAAGIVFVSLEDETGIANLVVMPDVYERFRPVVRGSPFLLARGRVERSGKVVNVRVDSVAPLALAPAVGNRARDFH</sequence>
<reference evidence="16" key="1">
    <citation type="journal article" date="2022" name="Int. J. Syst. Evol. Microbiol.">
        <title>Anaeromyxobacter oryzae sp. nov., Anaeromyxobacter diazotrophicus sp. nov. and Anaeromyxobacter paludicola sp. nov., isolated from paddy soils.</title>
        <authorList>
            <person name="Itoh H."/>
            <person name="Xu Z."/>
            <person name="Mise K."/>
            <person name="Masuda Y."/>
            <person name="Ushijima N."/>
            <person name="Hayakawa C."/>
            <person name="Shiratori Y."/>
            <person name="Senoo K."/>
        </authorList>
    </citation>
    <scope>NUCLEOTIDE SEQUENCE [LARGE SCALE GENOMIC DNA]</scope>
    <source>
        <strain evidence="16">Red232</strain>
    </source>
</reference>
<dbReference type="Pfam" id="PF02811">
    <property type="entry name" value="PHP"/>
    <property type="match status" value="1"/>
</dbReference>
<dbReference type="SUPFAM" id="SSF89550">
    <property type="entry name" value="PHP domain-like"/>
    <property type="match status" value="1"/>
</dbReference>
<dbReference type="Proteomes" id="UP001162891">
    <property type="component" value="Chromosome"/>
</dbReference>
<evidence type="ECO:0000313" key="15">
    <source>
        <dbReference type="EMBL" id="BDG06466.1"/>
    </source>
</evidence>
<evidence type="ECO:0000256" key="12">
    <source>
        <dbReference type="ARBA" id="ARBA00023204"/>
    </source>
</evidence>
<dbReference type="InterPro" id="IPR004365">
    <property type="entry name" value="NA-bd_OB_tRNA"/>
</dbReference>
<keyword evidence="8" id="KW-0548">Nucleotidyltransferase</keyword>
<comment type="subcellular location">
    <subcellularLocation>
        <location evidence="1">Cytoplasm</location>
    </subcellularLocation>
</comment>
<comment type="catalytic activity">
    <reaction evidence="13">
        <text>DNA(n) + a 2'-deoxyribonucleoside 5'-triphosphate = DNA(n+1) + diphosphate</text>
        <dbReference type="Rhea" id="RHEA:22508"/>
        <dbReference type="Rhea" id="RHEA-COMP:17339"/>
        <dbReference type="Rhea" id="RHEA-COMP:17340"/>
        <dbReference type="ChEBI" id="CHEBI:33019"/>
        <dbReference type="ChEBI" id="CHEBI:61560"/>
        <dbReference type="ChEBI" id="CHEBI:173112"/>
        <dbReference type="EC" id="2.7.7.7"/>
    </reaction>
</comment>
<keyword evidence="12" id="KW-0234">DNA repair</keyword>
<evidence type="ECO:0000256" key="1">
    <source>
        <dbReference type="ARBA" id="ARBA00004496"/>
    </source>
</evidence>
<dbReference type="EC" id="2.7.7.7" evidence="3"/>
<dbReference type="InterPro" id="IPR023073">
    <property type="entry name" value="DnaE2"/>
</dbReference>
<evidence type="ECO:0000256" key="4">
    <source>
        <dbReference type="ARBA" id="ARBA00017273"/>
    </source>
</evidence>
<keyword evidence="10" id="KW-0227">DNA damage</keyword>
<dbReference type="InterPro" id="IPR003141">
    <property type="entry name" value="Pol/His_phosphatase_N"/>
</dbReference>
<evidence type="ECO:0000256" key="8">
    <source>
        <dbReference type="ARBA" id="ARBA00022695"/>
    </source>
</evidence>
<gene>
    <name evidence="15" type="ORF">AMOR_54620</name>
</gene>
<dbReference type="HAMAP" id="MF_01902">
    <property type="entry name" value="DNApol_error_prone"/>
    <property type="match status" value="1"/>
</dbReference>
<evidence type="ECO:0000256" key="13">
    <source>
        <dbReference type="ARBA" id="ARBA00049244"/>
    </source>
</evidence>
<keyword evidence="7" id="KW-0808">Transferase</keyword>
<name>A0ABM7X3U8_9BACT</name>
<dbReference type="InterPro" id="IPR016195">
    <property type="entry name" value="Pol/histidinol_Pase-like"/>
</dbReference>
<dbReference type="Pfam" id="PF01336">
    <property type="entry name" value="tRNA_anti-codon"/>
    <property type="match status" value="1"/>
</dbReference>
<evidence type="ECO:0000256" key="6">
    <source>
        <dbReference type="ARBA" id="ARBA00022490"/>
    </source>
</evidence>
<dbReference type="Gene3D" id="1.10.150.870">
    <property type="match status" value="1"/>
</dbReference>
<feature type="domain" description="Polymerase/histidinol phosphatase N-terminal" evidence="14">
    <location>
        <begin position="8"/>
        <end position="75"/>
    </location>
</feature>
<dbReference type="Pfam" id="PF07733">
    <property type="entry name" value="DNA_pol3_alpha"/>
    <property type="match status" value="1"/>
</dbReference>
<dbReference type="NCBIfam" id="NF004225">
    <property type="entry name" value="PRK05672.1"/>
    <property type="match status" value="1"/>
</dbReference>
<organism evidence="15 16">
    <name type="scientific">Anaeromyxobacter oryzae</name>
    <dbReference type="NCBI Taxonomy" id="2918170"/>
    <lineage>
        <taxon>Bacteria</taxon>
        <taxon>Pseudomonadati</taxon>
        <taxon>Myxococcota</taxon>
        <taxon>Myxococcia</taxon>
        <taxon>Myxococcales</taxon>
        <taxon>Cystobacterineae</taxon>
        <taxon>Anaeromyxobacteraceae</taxon>
        <taxon>Anaeromyxobacter</taxon>
    </lineage>
</organism>
<comment type="similarity">
    <text evidence="2">Belongs to the DNA polymerase type-C family. DnaE2 subfamily.</text>
</comment>
<dbReference type="PANTHER" id="PTHR32294">
    <property type="entry name" value="DNA POLYMERASE III SUBUNIT ALPHA"/>
    <property type="match status" value="1"/>
</dbReference>
<dbReference type="NCBIfam" id="TIGR00594">
    <property type="entry name" value="polc"/>
    <property type="match status" value="1"/>
</dbReference>
<dbReference type="Gene3D" id="3.20.20.140">
    <property type="entry name" value="Metal-dependent hydrolases"/>
    <property type="match status" value="1"/>
</dbReference>
<dbReference type="InterPro" id="IPR041931">
    <property type="entry name" value="DNA_pol3_alpha_thumb_dom"/>
</dbReference>
<dbReference type="InterPro" id="IPR040982">
    <property type="entry name" value="DNA_pol3_finger"/>
</dbReference>
<dbReference type="Pfam" id="PF14579">
    <property type="entry name" value="HHH_6"/>
    <property type="match status" value="1"/>
</dbReference>
<evidence type="ECO:0000256" key="2">
    <source>
        <dbReference type="ARBA" id="ARBA00007391"/>
    </source>
</evidence>
<evidence type="ECO:0000256" key="5">
    <source>
        <dbReference type="ARBA" id="ARBA00019114"/>
    </source>
</evidence>
<dbReference type="Pfam" id="PF17657">
    <property type="entry name" value="DNA_pol3_finger"/>
    <property type="match status" value="1"/>
</dbReference>
<accession>A0ABM7X3U8</accession>
<dbReference type="EMBL" id="AP025591">
    <property type="protein sequence ID" value="BDG06466.1"/>
    <property type="molecule type" value="Genomic_DNA"/>
</dbReference>
<dbReference type="Gene3D" id="1.10.10.1600">
    <property type="entry name" value="Bacterial DNA polymerase III alpha subunit, thumb domain"/>
    <property type="match status" value="1"/>
</dbReference>
<dbReference type="InterPro" id="IPR004013">
    <property type="entry name" value="PHP_dom"/>
</dbReference>
<proteinExistence type="inferred from homology"/>
<dbReference type="CDD" id="cd04485">
    <property type="entry name" value="DnaE_OBF"/>
    <property type="match status" value="1"/>
</dbReference>
<protein>
    <recommendedName>
        <fullName evidence="5">DNA polymerase III subunit alpha</fullName>
        <ecNumber evidence="3">2.7.7.7</ecNumber>
    </recommendedName>
    <alternativeName>
        <fullName evidence="4">Error-prone DNA polymerase</fullName>
    </alternativeName>
</protein>